<sequence length="274" mass="29904">MFSTVAVNGEVKRWEDVRLHDFAQGFFFGAGFFTTFRIDGGTPLFLSRHLARLSASVAAYPSTVRAPPPEVMREEAVRDTLRRCLDSDASLGPRFTGVGKLAVSDGKILLTLRPPAPDAERLQREGRTVDSTEPGAYRHGEPTPNHKGLSYFRQYTHMASMPLLANERGHACELPTANLFVLIDGQLVTPPLAAPCLPGIIRQVLLDSGSLNGMHVVEQDLPLARLAEARACVFTNSAVLVTGVTRLLGRNLPDSLSLAERLRAHVLDVASREE</sequence>
<dbReference type="Proteomes" id="UP000663090">
    <property type="component" value="Chromosome"/>
</dbReference>
<dbReference type="EMBL" id="CP071091">
    <property type="protein sequence ID" value="QSQ17774.1"/>
    <property type="molecule type" value="Genomic_DNA"/>
</dbReference>
<dbReference type="PANTHER" id="PTHR42743:SF13">
    <property type="entry name" value="P-LOOP CONTAINING NUCLEOSIDE TRIPHOSPHATE HYDROLASE PROTEIN"/>
    <property type="match status" value="1"/>
</dbReference>
<dbReference type="InterPro" id="IPR050571">
    <property type="entry name" value="Class-IV_PLP-Dep_Aminotrnsfr"/>
</dbReference>
<dbReference type="Pfam" id="PF01063">
    <property type="entry name" value="Aminotran_4"/>
    <property type="match status" value="1"/>
</dbReference>
<dbReference type="InterPro" id="IPR043132">
    <property type="entry name" value="BCAT-like_C"/>
</dbReference>
<organism evidence="3 4">
    <name type="scientific">Myxococcus landrumensis</name>
    <dbReference type="NCBI Taxonomy" id="2813577"/>
    <lineage>
        <taxon>Bacteria</taxon>
        <taxon>Pseudomonadati</taxon>
        <taxon>Myxococcota</taxon>
        <taxon>Myxococcia</taxon>
        <taxon>Myxococcales</taxon>
        <taxon>Cystobacterineae</taxon>
        <taxon>Myxococcaceae</taxon>
        <taxon>Myxococcus</taxon>
    </lineage>
</organism>
<evidence type="ECO:0000313" key="4">
    <source>
        <dbReference type="Proteomes" id="UP000663090"/>
    </source>
</evidence>
<proteinExistence type="inferred from homology"/>
<dbReference type="InterPro" id="IPR001544">
    <property type="entry name" value="Aminotrans_IV"/>
</dbReference>
<keyword evidence="3" id="KW-0808">Transferase</keyword>
<dbReference type="RefSeq" id="WP_206719397.1">
    <property type="nucleotide sequence ID" value="NZ_CP071091.1"/>
</dbReference>
<feature type="region of interest" description="Disordered" evidence="2">
    <location>
        <begin position="119"/>
        <end position="146"/>
    </location>
</feature>
<keyword evidence="3" id="KW-0032">Aminotransferase</keyword>
<dbReference type="InterPro" id="IPR043131">
    <property type="entry name" value="BCAT-like_N"/>
</dbReference>
<evidence type="ECO:0000313" key="3">
    <source>
        <dbReference type="EMBL" id="QSQ17774.1"/>
    </source>
</evidence>
<dbReference type="GO" id="GO:0008483">
    <property type="term" value="F:transaminase activity"/>
    <property type="evidence" value="ECO:0007669"/>
    <property type="project" value="UniProtKB-KW"/>
</dbReference>
<evidence type="ECO:0000256" key="2">
    <source>
        <dbReference type="SAM" id="MobiDB-lite"/>
    </source>
</evidence>
<dbReference type="PANTHER" id="PTHR42743">
    <property type="entry name" value="AMINO-ACID AMINOTRANSFERASE"/>
    <property type="match status" value="1"/>
</dbReference>
<name>A0ABX7NG41_9BACT</name>
<comment type="similarity">
    <text evidence="1">Belongs to the class-IV pyridoxal-phosphate-dependent aminotransferase family.</text>
</comment>
<feature type="compositionally biased region" description="Basic and acidic residues" evidence="2">
    <location>
        <begin position="119"/>
        <end position="141"/>
    </location>
</feature>
<accession>A0ABX7NG41</accession>
<reference evidence="3 4" key="1">
    <citation type="submission" date="2021-02" db="EMBL/GenBank/DDBJ databases">
        <title>De Novo genome assembly of isolated myxobacteria.</title>
        <authorList>
            <person name="Stevens D.C."/>
        </authorList>
    </citation>
    <scope>NUCLEOTIDE SEQUENCE [LARGE SCALE GENOMIC DNA]</scope>
    <source>
        <strain evidence="3 4">SCHIC003</strain>
    </source>
</reference>
<dbReference type="Gene3D" id="3.30.470.10">
    <property type="match status" value="1"/>
</dbReference>
<keyword evidence="4" id="KW-1185">Reference proteome</keyword>
<evidence type="ECO:0000256" key="1">
    <source>
        <dbReference type="ARBA" id="ARBA00009320"/>
    </source>
</evidence>
<gene>
    <name evidence="3" type="ORF">JY572_17825</name>
</gene>
<dbReference type="Gene3D" id="3.20.10.10">
    <property type="entry name" value="D-amino Acid Aminotransferase, subunit A, domain 2"/>
    <property type="match status" value="1"/>
</dbReference>
<protein>
    <submittedName>
        <fullName evidence="3">Aminotransferase class IV</fullName>
    </submittedName>
</protein>
<dbReference type="SUPFAM" id="SSF56752">
    <property type="entry name" value="D-aminoacid aminotransferase-like PLP-dependent enzymes"/>
    <property type="match status" value="1"/>
</dbReference>
<dbReference type="InterPro" id="IPR036038">
    <property type="entry name" value="Aminotransferase-like"/>
</dbReference>